<dbReference type="Proteomes" id="UP000517187">
    <property type="component" value="Unassembled WGS sequence"/>
</dbReference>
<accession>A0A7W9ZRM4</accession>
<evidence type="ECO:0000256" key="1">
    <source>
        <dbReference type="SAM" id="Phobius"/>
    </source>
</evidence>
<feature type="transmembrane region" description="Helical" evidence="1">
    <location>
        <begin position="118"/>
        <end position="140"/>
    </location>
</feature>
<protein>
    <submittedName>
        <fullName evidence="2">Uncharacterized protein</fullName>
    </submittedName>
</protein>
<evidence type="ECO:0000313" key="2">
    <source>
        <dbReference type="EMBL" id="MBB6221567.1"/>
    </source>
</evidence>
<name>A0A7W9ZRM4_RHILE</name>
<comment type="caution">
    <text evidence="2">The sequence shown here is derived from an EMBL/GenBank/DDBJ whole genome shotgun (WGS) entry which is preliminary data.</text>
</comment>
<keyword evidence="1" id="KW-0472">Membrane</keyword>
<feature type="transmembrane region" description="Helical" evidence="1">
    <location>
        <begin position="146"/>
        <end position="163"/>
    </location>
</feature>
<keyword evidence="1" id="KW-1133">Transmembrane helix</keyword>
<feature type="transmembrane region" description="Helical" evidence="1">
    <location>
        <begin position="45"/>
        <end position="62"/>
    </location>
</feature>
<proteinExistence type="predicted"/>
<feature type="transmembrane region" description="Helical" evidence="1">
    <location>
        <begin position="82"/>
        <end position="106"/>
    </location>
</feature>
<dbReference type="AlphaFoldDB" id="A0A7W9ZRM4"/>
<evidence type="ECO:0000313" key="4">
    <source>
        <dbReference type="Proteomes" id="UP000517187"/>
    </source>
</evidence>
<dbReference type="EMBL" id="JACBZV010000008">
    <property type="protein sequence ID" value="NYJ13463.1"/>
    <property type="molecule type" value="Genomic_DNA"/>
</dbReference>
<dbReference type="EMBL" id="JACIIJ010000005">
    <property type="protein sequence ID" value="MBB6221567.1"/>
    <property type="molecule type" value="Genomic_DNA"/>
</dbReference>
<evidence type="ECO:0000313" key="3">
    <source>
        <dbReference type="EMBL" id="NYJ13463.1"/>
    </source>
</evidence>
<organism evidence="2 4">
    <name type="scientific">Rhizobium leguminosarum</name>
    <dbReference type="NCBI Taxonomy" id="384"/>
    <lineage>
        <taxon>Bacteria</taxon>
        <taxon>Pseudomonadati</taxon>
        <taxon>Pseudomonadota</taxon>
        <taxon>Alphaproteobacteria</taxon>
        <taxon>Hyphomicrobiales</taxon>
        <taxon>Rhizobiaceae</taxon>
        <taxon>Rhizobium/Agrobacterium group</taxon>
        <taxon>Rhizobium</taxon>
    </lineage>
</organism>
<evidence type="ECO:0000313" key="5">
    <source>
        <dbReference type="Proteomes" id="UP000535276"/>
    </source>
</evidence>
<dbReference type="Proteomes" id="UP000535276">
    <property type="component" value="Unassembled WGS sequence"/>
</dbReference>
<gene>
    <name evidence="2" type="ORF">GGE66_002540</name>
    <name evidence="3" type="ORF">GGI64_004547</name>
</gene>
<feature type="transmembrane region" description="Helical" evidence="1">
    <location>
        <begin position="175"/>
        <end position="195"/>
    </location>
</feature>
<keyword evidence="1" id="KW-0812">Transmembrane</keyword>
<sequence>MPTGSPMPGLREVQYYLAGLWLLIRLDPRGFRYLDLSERGVNRSFWAIAWCLPPMGISWLWWRQVFLRSMPPEADVGFAFYLRLGFVELANWFVPLVFAGLLLLAFRMGERFAPVVVSVNWLGVPLSYINGLLLAMVVFLPGSVGLVSLLLLAFMLAQVFVLARILRMICHGHPLMVGAMTLVLLVPSMILSEYLQHFLGIYPV</sequence>
<reference evidence="2 4" key="1">
    <citation type="submission" date="2020-08" db="EMBL/GenBank/DDBJ databases">
        <title>Genomic Encyclopedia of Type Strains, Phase IV (KMG-V): Genome sequencing to study the core and pangenomes of soil and plant-associated prokaryotes.</title>
        <authorList>
            <person name="Whitman W."/>
        </authorList>
    </citation>
    <scope>NUCLEOTIDE SEQUENCE [LARGE SCALE GENOMIC DNA]</scope>
    <source>
        <strain evidence="2 4">SEMIA 4011</strain>
        <strain evidence="3 5">SEMIA 4052</strain>
    </source>
</reference>